<gene>
    <name evidence="4" type="ORF">Cflav_PD5373</name>
</gene>
<sequence length="181" mass="19492" precursor="true">MKSHTIIATMAISALCLAAPNHLRADNVSMYQQDPSKHHHYDNPAPEAGSYAYNDNSSYTVGTSAGATGMSSGQTTESMSSTSWSHQNPPPDRVGIRSKSVKSSDLIGKKVENQQGQKLGKIKDVVVAQQGGNETYAIIDKADRVKGTSHNVAVLTTDITSGPDRHYVVMNADKSRFDSIR</sequence>
<protein>
    <recommendedName>
        <fullName evidence="3">PRC-barrel domain-containing protein</fullName>
    </recommendedName>
</protein>
<evidence type="ECO:0000313" key="5">
    <source>
        <dbReference type="Proteomes" id="UP000003688"/>
    </source>
</evidence>
<dbReference type="InterPro" id="IPR011033">
    <property type="entry name" value="PRC_barrel-like_sf"/>
</dbReference>
<dbReference type="EMBL" id="ABOX02000003">
    <property type="protein sequence ID" value="EEF62738.1"/>
    <property type="molecule type" value="Genomic_DNA"/>
</dbReference>
<dbReference type="Proteomes" id="UP000003688">
    <property type="component" value="Unassembled WGS sequence"/>
</dbReference>
<reference evidence="4 5" key="1">
    <citation type="journal article" date="2011" name="J. Bacteriol.">
        <title>Genome sequence of 'Pedosphaera parvula' Ellin514, an aerobic Verrucomicrobial isolate from pasture soil.</title>
        <authorList>
            <person name="Kant R."/>
            <person name="van Passel M.W."/>
            <person name="Sangwan P."/>
            <person name="Palva A."/>
            <person name="Lucas S."/>
            <person name="Copeland A."/>
            <person name="Lapidus A."/>
            <person name="Glavina Del Rio T."/>
            <person name="Dalin E."/>
            <person name="Tice H."/>
            <person name="Bruce D."/>
            <person name="Goodwin L."/>
            <person name="Pitluck S."/>
            <person name="Chertkov O."/>
            <person name="Larimer F.W."/>
            <person name="Land M.L."/>
            <person name="Hauser L."/>
            <person name="Brettin T.S."/>
            <person name="Detter J.C."/>
            <person name="Han S."/>
            <person name="de Vos W.M."/>
            <person name="Janssen P.H."/>
            <person name="Smidt H."/>
        </authorList>
    </citation>
    <scope>NUCLEOTIDE SEQUENCE [LARGE SCALE GENOMIC DNA]</scope>
    <source>
        <strain evidence="4 5">Ellin514</strain>
    </source>
</reference>
<feature type="signal peptide" evidence="2">
    <location>
        <begin position="1"/>
        <end position="18"/>
    </location>
</feature>
<dbReference type="AlphaFoldDB" id="B9XB53"/>
<dbReference type="RefSeq" id="WP_007413051.1">
    <property type="nucleotide sequence ID" value="NZ_ABOX02000003.1"/>
</dbReference>
<dbReference type="SUPFAM" id="SSF50346">
    <property type="entry name" value="PRC-barrel domain"/>
    <property type="match status" value="1"/>
</dbReference>
<evidence type="ECO:0000256" key="2">
    <source>
        <dbReference type="SAM" id="SignalP"/>
    </source>
</evidence>
<accession>B9XB53</accession>
<keyword evidence="2" id="KW-0732">Signal</keyword>
<keyword evidence="5" id="KW-1185">Reference proteome</keyword>
<feature type="region of interest" description="Disordered" evidence="1">
    <location>
        <begin position="33"/>
        <end position="97"/>
    </location>
</feature>
<feature type="domain" description="PRC-barrel" evidence="3">
    <location>
        <begin position="102"/>
        <end position="166"/>
    </location>
</feature>
<proteinExistence type="predicted"/>
<feature type="compositionally biased region" description="Polar residues" evidence="1">
    <location>
        <begin position="77"/>
        <end position="87"/>
    </location>
</feature>
<organism evidence="4 5">
    <name type="scientific">Pedosphaera parvula (strain Ellin514)</name>
    <dbReference type="NCBI Taxonomy" id="320771"/>
    <lineage>
        <taxon>Bacteria</taxon>
        <taxon>Pseudomonadati</taxon>
        <taxon>Verrucomicrobiota</taxon>
        <taxon>Pedosphaerae</taxon>
        <taxon>Pedosphaerales</taxon>
        <taxon>Pedosphaeraceae</taxon>
        <taxon>Pedosphaera</taxon>
    </lineage>
</organism>
<dbReference type="InterPro" id="IPR027275">
    <property type="entry name" value="PRC-brl_dom"/>
</dbReference>
<dbReference type="Pfam" id="PF05239">
    <property type="entry name" value="PRC"/>
    <property type="match status" value="1"/>
</dbReference>
<evidence type="ECO:0000256" key="1">
    <source>
        <dbReference type="SAM" id="MobiDB-lite"/>
    </source>
</evidence>
<evidence type="ECO:0000259" key="3">
    <source>
        <dbReference type="Pfam" id="PF05239"/>
    </source>
</evidence>
<feature type="chain" id="PRO_5002892894" description="PRC-barrel domain-containing protein" evidence="2">
    <location>
        <begin position="19"/>
        <end position="181"/>
    </location>
</feature>
<name>B9XB53_PEDPL</name>
<dbReference type="Gene3D" id="2.30.30.240">
    <property type="entry name" value="PRC-barrel domain"/>
    <property type="match status" value="1"/>
</dbReference>
<dbReference type="OrthoDB" id="286778at2"/>
<comment type="caution">
    <text evidence="4">The sequence shown here is derived from an EMBL/GenBank/DDBJ whole genome shotgun (WGS) entry which is preliminary data.</text>
</comment>
<feature type="compositionally biased region" description="Low complexity" evidence="1">
    <location>
        <begin position="62"/>
        <end position="76"/>
    </location>
</feature>
<evidence type="ECO:0000313" key="4">
    <source>
        <dbReference type="EMBL" id="EEF62738.1"/>
    </source>
</evidence>